<feature type="compositionally biased region" description="Basic and acidic residues" evidence="6">
    <location>
        <begin position="325"/>
        <end position="343"/>
    </location>
</feature>
<dbReference type="AlphaFoldDB" id="A0A8H3EEK7"/>
<evidence type="ECO:0000313" key="9">
    <source>
        <dbReference type="EMBL" id="CAF9903223.1"/>
    </source>
</evidence>
<feature type="transmembrane region" description="Helical" evidence="7">
    <location>
        <begin position="43"/>
        <end position="64"/>
    </location>
</feature>
<proteinExistence type="inferred from homology"/>
<evidence type="ECO:0000313" key="10">
    <source>
        <dbReference type="Proteomes" id="UP000664169"/>
    </source>
</evidence>
<feature type="transmembrane region" description="Helical" evidence="7">
    <location>
        <begin position="90"/>
        <end position="113"/>
    </location>
</feature>
<evidence type="ECO:0000256" key="6">
    <source>
        <dbReference type="SAM" id="MobiDB-lite"/>
    </source>
</evidence>
<feature type="compositionally biased region" description="Low complexity" evidence="6">
    <location>
        <begin position="295"/>
        <end position="304"/>
    </location>
</feature>
<accession>A0A8H3EEK7</accession>
<comment type="subcellular location">
    <subcellularLocation>
        <location evidence="1">Membrane</location>
        <topology evidence="1">Multi-pass membrane protein</topology>
    </subcellularLocation>
</comment>
<feature type="transmembrane region" description="Helical" evidence="7">
    <location>
        <begin position="176"/>
        <end position="197"/>
    </location>
</feature>
<keyword evidence="2 7" id="KW-0812">Transmembrane</keyword>
<comment type="caution">
    <text evidence="9">The sequence shown here is derived from an EMBL/GenBank/DDBJ whole genome shotgun (WGS) entry which is preliminary data.</text>
</comment>
<dbReference type="EMBL" id="CAJPDQ010000001">
    <property type="protein sequence ID" value="CAF9903223.1"/>
    <property type="molecule type" value="Genomic_DNA"/>
</dbReference>
<dbReference type="GO" id="GO:0016020">
    <property type="term" value="C:membrane"/>
    <property type="evidence" value="ECO:0007669"/>
    <property type="project" value="UniProtKB-SubCell"/>
</dbReference>
<protein>
    <recommendedName>
        <fullName evidence="8">Rhodopsin domain-containing protein</fullName>
    </recommendedName>
</protein>
<dbReference type="OrthoDB" id="5393606at2759"/>
<dbReference type="Proteomes" id="UP000664169">
    <property type="component" value="Unassembled WGS sequence"/>
</dbReference>
<evidence type="ECO:0000256" key="7">
    <source>
        <dbReference type="SAM" id="Phobius"/>
    </source>
</evidence>
<feature type="transmembrane region" description="Helical" evidence="7">
    <location>
        <begin position="252"/>
        <end position="269"/>
    </location>
</feature>
<feature type="transmembrane region" description="Helical" evidence="7">
    <location>
        <begin position="12"/>
        <end position="31"/>
    </location>
</feature>
<dbReference type="InterPro" id="IPR049326">
    <property type="entry name" value="Rhodopsin_dom_fungi"/>
</dbReference>
<keyword evidence="10" id="KW-1185">Reference proteome</keyword>
<evidence type="ECO:0000256" key="1">
    <source>
        <dbReference type="ARBA" id="ARBA00004141"/>
    </source>
</evidence>
<feature type="domain" description="Rhodopsin" evidence="8">
    <location>
        <begin position="27"/>
        <end position="275"/>
    </location>
</feature>
<sequence length="343" mass="38106">MKLEESVGGLSSLIAIFLLLSTAAVIFRFVARHRQKNIFGLDDYMVIPAWLCFVGISIAAIYGMTQKLIAFPLPSDPQVAAGMMEPFYKIYWAANMLSIIGVGCIRLSALFFYRRVFLTPKRWEPFGIVTMAGVVIVIVWIIGFVVFQVLACGIHVEWLFDIVKDPSCKIVQSLEGFVYSSFILDVLVLALPIPKIWSLHLMTSRKVGVSLVFLLAATGTAASLARLVINVRQLGSSETAVGPDVFLLNTQLYYYLVLEAGLCLVAVNLPSLRYFFLDLTPDHVLQSVRSFLSLSDSPSRLSTSKNRYDSGRSGPMSSLSTVDTLVDRPTERDNWEKDGKRPC</sequence>
<keyword evidence="4 7" id="KW-0472">Membrane</keyword>
<evidence type="ECO:0000256" key="2">
    <source>
        <dbReference type="ARBA" id="ARBA00022692"/>
    </source>
</evidence>
<feature type="region of interest" description="Disordered" evidence="6">
    <location>
        <begin position="295"/>
        <end position="343"/>
    </location>
</feature>
<dbReference type="Pfam" id="PF20684">
    <property type="entry name" value="Fung_rhodopsin"/>
    <property type="match status" value="1"/>
</dbReference>
<name>A0A8H3EEK7_9LECA</name>
<organism evidence="9 10">
    <name type="scientific">Gomphillus americanus</name>
    <dbReference type="NCBI Taxonomy" id="1940652"/>
    <lineage>
        <taxon>Eukaryota</taxon>
        <taxon>Fungi</taxon>
        <taxon>Dikarya</taxon>
        <taxon>Ascomycota</taxon>
        <taxon>Pezizomycotina</taxon>
        <taxon>Lecanoromycetes</taxon>
        <taxon>OSLEUM clade</taxon>
        <taxon>Ostropomycetidae</taxon>
        <taxon>Ostropales</taxon>
        <taxon>Graphidaceae</taxon>
        <taxon>Gomphilloideae</taxon>
        <taxon>Gomphillus</taxon>
    </lineage>
</organism>
<dbReference type="InterPro" id="IPR052337">
    <property type="entry name" value="SAT4-like"/>
</dbReference>
<evidence type="ECO:0000259" key="8">
    <source>
        <dbReference type="Pfam" id="PF20684"/>
    </source>
</evidence>
<gene>
    <name evidence="9" type="ORF">GOMPHAMPRED_000140</name>
</gene>
<evidence type="ECO:0000256" key="4">
    <source>
        <dbReference type="ARBA" id="ARBA00023136"/>
    </source>
</evidence>
<evidence type="ECO:0000256" key="3">
    <source>
        <dbReference type="ARBA" id="ARBA00022989"/>
    </source>
</evidence>
<dbReference type="PANTHER" id="PTHR33048">
    <property type="entry name" value="PTH11-LIKE INTEGRAL MEMBRANE PROTEIN (AFU_ORTHOLOGUE AFUA_5G11245)"/>
    <property type="match status" value="1"/>
</dbReference>
<dbReference type="PANTHER" id="PTHR33048:SF157">
    <property type="entry name" value="INTEGRAL MEMBRANE PROTEIN"/>
    <property type="match status" value="1"/>
</dbReference>
<feature type="transmembrane region" description="Helical" evidence="7">
    <location>
        <begin position="125"/>
        <end position="156"/>
    </location>
</feature>
<reference evidence="9" key="1">
    <citation type="submission" date="2021-03" db="EMBL/GenBank/DDBJ databases">
        <authorList>
            <person name="Tagirdzhanova G."/>
        </authorList>
    </citation>
    <scope>NUCLEOTIDE SEQUENCE</scope>
</reference>
<evidence type="ECO:0000256" key="5">
    <source>
        <dbReference type="ARBA" id="ARBA00038359"/>
    </source>
</evidence>
<keyword evidence="3 7" id="KW-1133">Transmembrane helix</keyword>
<comment type="similarity">
    <text evidence="5">Belongs to the SAT4 family.</text>
</comment>
<feature type="transmembrane region" description="Helical" evidence="7">
    <location>
        <begin position="209"/>
        <end position="229"/>
    </location>
</feature>